<organism evidence="2 5">
    <name type="scientific">Xanthocytophaga flava</name>
    <dbReference type="NCBI Taxonomy" id="3048013"/>
    <lineage>
        <taxon>Bacteria</taxon>
        <taxon>Pseudomonadati</taxon>
        <taxon>Bacteroidota</taxon>
        <taxon>Cytophagia</taxon>
        <taxon>Cytophagales</taxon>
        <taxon>Rhodocytophagaceae</taxon>
        <taxon>Xanthocytophaga</taxon>
    </lineage>
</organism>
<dbReference type="AlphaFoldDB" id="A0AAE3QND7"/>
<feature type="signal peptide" evidence="1">
    <location>
        <begin position="1"/>
        <end position="20"/>
    </location>
</feature>
<evidence type="ECO:0000313" key="3">
    <source>
        <dbReference type="EMBL" id="MDJ1494738.1"/>
    </source>
</evidence>
<dbReference type="Gene3D" id="2.60.40.10">
    <property type="entry name" value="Immunoglobulins"/>
    <property type="match status" value="1"/>
</dbReference>
<reference evidence="2 4" key="1">
    <citation type="submission" date="2023-05" db="EMBL/GenBank/DDBJ databases">
        <authorList>
            <person name="Zhang X."/>
        </authorList>
    </citation>
    <scope>NUCLEOTIDE SEQUENCE</scope>
    <source>
        <strain evidence="3 4">DM2B3-1</strain>
        <strain evidence="2">YF14B1</strain>
    </source>
</reference>
<evidence type="ECO:0000313" key="5">
    <source>
        <dbReference type="Proteomes" id="UP001241110"/>
    </source>
</evidence>
<evidence type="ECO:0000256" key="1">
    <source>
        <dbReference type="SAM" id="SignalP"/>
    </source>
</evidence>
<dbReference type="Proteomes" id="UP001228581">
    <property type="component" value="Unassembled WGS sequence"/>
</dbReference>
<dbReference type="InterPro" id="IPR011467">
    <property type="entry name" value="DUF1573"/>
</dbReference>
<accession>A0AAE3QND7</accession>
<protein>
    <submittedName>
        <fullName evidence="2">DUF1573 domain-containing protein</fullName>
    </submittedName>
</protein>
<sequence length="136" mass="13873">MKKIALAIAFLFAVSAAVFAQTKSASAKAPAFKWEKTTHDFAAIPQGKPVTAEFKFTNSGSAPLIISAAQGSCGCTVPDYSKEPIAPGKTGVVKATFNAAAVGPFTKTVTLTTNVGTAPVVLTIKGEVKSNATPAN</sequence>
<dbReference type="RefSeq" id="WP_313976461.1">
    <property type="nucleotide sequence ID" value="NZ_JASJOR010000061.1"/>
</dbReference>
<keyword evidence="4" id="KW-1185">Reference proteome</keyword>
<dbReference type="PANTHER" id="PTHR37833:SF1">
    <property type="entry name" value="SIGNAL PEPTIDE PROTEIN"/>
    <property type="match status" value="1"/>
</dbReference>
<comment type="caution">
    <text evidence="2">The sequence shown here is derived from an EMBL/GenBank/DDBJ whole genome shotgun (WGS) entry which is preliminary data.</text>
</comment>
<dbReference type="PANTHER" id="PTHR37833">
    <property type="entry name" value="LIPOPROTEIN-RELATED"/>
    <property type="match status" value="1"/>
</dbReference>
<dbReference type="InterPro" id="IPR013783">
    <property type="entry name" value="Ig-like_fold"/>
</dbReference>
<proteinExistence type="predicted"/>
<gene>
    <name evidence="2" type="ORF">QNI16_05360</name>
    <name evidence="3" type="ORF">QNI19_17500</name>
</gene>
<dbReference type="EMBL" id="JASJOS010000002">
    <property type="protein sequence ID" value="MDJ1479904.1"/>
    <property type="molecule type" value="Genomic_DNA"/>
</dbReference>
<dbReference type="Proteomes" id="UP001241110">
    <property type="component" value="Unassembled WGS sequence"/>
</dbReference>
<dbReference type="EMBL" id="JASJOT010000011">
    <property type="protein sequence ID" value="MDJ1494738.1"/>
    <property type="molecule type" value="Genomic_DNA"/>
</dbReference>
<feature type="chain" id="PRO_5041940065" evidence="1">
    <location>
        <begin position="21"/>
        <end position="136"/>
    </location>
</feature>
<evidence type="ECO:0000313" key="2">
    <source>
        <dbReference type="EMBL" id="MDJ1479904.1"/>
    </source>
</evidence>
<evidence type="ECO:0000313" key="4">
    <source>
        <dbReference type="Proteomes" id="UP001228581"/>
    </source>
</evidence>
<dbReference type="Pfam" id="PF07610">
    <property type="entry name" value="DUF1573"/>
    <property type="match status" value="1"/>
</dbReference>
<name>A0AAE3QND7_9BACT</name>
<keyword evidence="1" id="KW-0732">Signal</keyword>